<evidence type="ECO:0000313" key="13">
    <source>
        <dbReference type="Proteomes" id="UP000664132"/>
    </source>
</evidence>
<feature type="region of interest" description="Disordered" evidence="9">
    <location>
        <begin position="772"/>
        <end position="898"/>
    </location>
</feature>
<dbReference type="GO" id="GO:0005634">
    <property type="term" value="C:nucleus"/>
    <property type="evidence" value="ECO:0007669"/>
    <property type="project" value="UniProtKB-SubCell"/>
</dbReference>
<dbReference type="InterPro" id="IPR036465">
    <property type="entry name" value="vWFA_dom_sf"/>
</dbReference>
<evidence type="ECO:0000256" key="4">
    <source>
        <dbReference type="ARBA" id="ARBA00022737"/>
    </source>
</evidence>
<evidence type="ECO:0000259" key="11">
    <source>
        <dbReference type="PROSITE" id="PS51468"/>
    </source>
</evidence>
<dbReference type="GO" id="GO:0003677">
    <property type="term" value="F:DNA binding"/>
    <property type="evidence" value="ECO:0007669"/>
    <property type="project" value="UniProtKB-KW"/>
</dbReference>
<dbReference type="PANTHER" id="PTHR45737">
    <property type="entry name" value="VON WILLEBRAND FACTOR A DOMAIN-CONTAINING PROTEIN 5A"/>
    <property type="match status" value="1"/>
</dbReference>
<keyword evidence="5" id="KW-0862">Zinc</keyword>
<keyword evidence="2" id="KW-0597">Phosphoprotein</keyword>
<comment type="subcellular location">
    <subcellularLocation>
        <location evidence="1">Nucleus</location>
    </subcellularLocation>
</comment>
<keyword evidence="8" id="KW-0539">Nucleus</keyword>
<dbReference type="InterPro" id="IPR000684">
    <property type="entry name" value="RNA_pol_II_repeat_euk"/>
</dbReference>
<keyword evidence="3" id="KW-0479">Metal-binding</keyword>
<evidence type="ECO:0000256" key="5">
    <source>
        <dbReference type="ARBA" id="ARBA00022833"/>
    </source>
</evidence>
<evidence type="ECO:0000256" key="7">
    <source>
        <dbReference type="ARBA" id="ARBA00023163"/>
    </source>
</evidence>
<dbReference type="OrthoDB" id="1729737at2759"/>
<dbReference type="PROSITE" id="PS00115">
    <property type="entry name" value="RNA_POL_II_REPEAT"/>
    <property type="match status" value="1"/>
</dbReference>
<dbReference type="GO" id="GO:0006366">
    <property type="term" value="P:transcription by RNA polymerase II"/>
    <property type="evidence" value="ECO:0007669"/>
    <property type="project" value="InterPro"/>
</dbReference>
<dbReference type="AlphaFoldDB" id="A0A8H7WHH1"/>
<evidence type="ECO:0000256" key="6">
    <source>
        <dbReference type="ARBA" id="ARBA00023125"/>
    </source>
</evidence>
<evidence type="ECO:0000256" key="9">
    <source>
        <dbReference type="SAM" id="MobiDB-lite"/>
    </source>
</evidence>
<protein>
    <recommendedName>
        <fullName evidence="14">VIT-domain-containing protein</fullName>
    </recommendedName>
</protein>
<dbReference type="PANTHER" id="PTHR45737:SF6">
    <property type="entry name" value="VON WILLEBRAND FACTOR A DOMAIN-CONTAINING PROTEIN 5A"/>
    <property type="match status" value="1"/>
</dbReference>
<proteinExistence type="predicted"/>
<feature type="region of interest" description="Disordered" evidence="9">
    <location>
        <begin position="912"/>
        <end position="957"/>
    </location>
</feature>
<feature type="compositionally biased region" description="Low complexity" evidence="9">
    <location>
        <begin position="776"/>
        <end position="785"/>
    </location>
</feature>
<keyword evidence="6" id="KW-0238">DNA-binding</keyword>
<dbReference type="EMBL" id="JAFJYH010000014">
    <property type="protein sequence ID" value="KAG4425038.1"/>
    <property type="molecule type" value="Genomic_DNA"/>
</dbReference>
<dbReference type="PROSITE" id="PS51468">
    <property type="entry name" value="VIT"/>
    <property type="match status" value="1"/>
</dbReference>
<dbReference type="InterPro" id="IPR002035">
    <property type="entry name" value="VWF_A"/>
</dbReference>
<sequence length="1060" mass="115175">MTSFCGCWYLPATPKHIQYYQYTPRQYLPLLESEVHSTILSTTSRTILKQTFKNPSTTDAIKECTYAFPLYDGVSVVSFTCQVGKKILRGLVKEKAKAQEIFHKAVAKGETAGLLQQAPEASDMFSTKLGNIPAGESVIIEITYVGELKHYETEGIRFTIPTKIAPRYGPSPDYGTPSGVTAQIHDGIKIIVDVNMPEGSFIKGVQSPSHPIAVSMGTVSTATTADPTMSKASATLSLGSAALEKDFVLIVQSKDVGTPKAILETHPTIINHRALMATLVPKFSLPPSRPEIVFVADRSGSMAHNIPMLRSAMNVFLKSMPAGVKFNICSFGSRHSFLWEKSQSYTKETLQQATHHVQTFGADMGGTQTFGAIKGTIERRWSDIPLEIILLTDGDIQSQNELFDYINKQVEESKGKIRIFPLGIGSGVSHALIEGLARAGNGFAQAVQDGERLDNSVVRMLRGALTPHITDYTLEVKYEKDDDDFEVIEKVTEGLKVLLSDSDKAKSPEKPKATMSLFDTAVDPEKEDIKGLKDSNHYLPKVPTPKLLQAPHKIPSLYAFSRTTVYLLMSPETIQRNPTAVVLRATSEHGPLALEIPIEVLPAPAQTIHQLAAKKAVQDLEEGRGWIYDAKNQDGILVKDVYPSSFDDLLEREAVRLGEKFQIAGKWCSFVAVAENDKENSRKALRDTSDEDMSDDFDMIGKSPFDPETQIPCQYRFVASHQRTPIADYIKDTEESASVQYDIESSPMLETRSLQIDNGTSKRHRKVLPSMAARKSMSPPQQSNAQPPPYGFGTDALLAQPARKHITKGGSSGNRGGARSSASSMGSFGAMSRSAATPTQGFGSSPFQPMGMAQQSMFGSAQPPQAEMQSQSSSRGGLLSFGTPPPPPAPSPASFSSRPTFRALAPVDARMSPASSKFSPASPAYSPTSPSYSPSSPGQYYDRGAAPSSPTPAQAPQFTVPESVADKVLALIELQDFDGFWASDSDKHAFLIMGVMDIDAPDGVDANVWLTLLVIKFLQKKCAEEEGTWELVVEKAKAWLDNSGIGDIAGLERKAGEVLG</sequence>
<evidence type="ECO:0000313" key="12">
    <source>
        <dbReference type="EMBL" id="KAG4425038.1"/>
    </source>
</evidence>
<gene>
    <name evidence="12" type="ORF">IFR04_001808</name>
</gene>
<dbReference type="Proteomes" id="UP000664132">
    <property type="component" value="Unassembled WGS sequence"/>
</dbReference>
<dbReference type="Pfam" id="PF13768">
    <property type="entry name" value="VWA_3"/>
    <property type="match status" value="1"/>
</dbReference>
<evidence type="ECO:0000256" key="3">
    <source>
        <dbReference type="ARBA" id="ARBA00022723"/>
    </source>
</evidence>
<accession>A0A8H7WHH1</accession>
<dbReference type="GO" id="GO:0046872">
    <property type="term" value="F:metal ion binding"/>
    <property type="evidence" value="ECO:0007669"/>
    <property type="project" value="UniProtKB-KW"/>
</dbReference>
<evidence type="ECO:0008006" key="14">
    <source>
        <dbReference type="Google" id="ProtNLM"/>
    </source>
</evidence>
<evidence type="ECO:0000256" key="8">
    <source>
        <dbReference type="ARBA" id="ARBA00023242"/>
    </source>
</evidence>
<keyword evidence="4" id="KW-0677">Repeat</keyword>
<keyword evidence="7" id="KW-0804">Transcription</keyword>
<dbReference type="PROSITE" id="PS50234">
    <property type="entry name" value="VWFA"/>
    <property type="match status" value="1"/>
</dbReference>
<evidence type="ECO:0000259" key="10">
    <source>
        <dbReference type="PROSITE" id="PS50234"/>
    </source>
</evidence>
<keyword evidence="13" id="KW-1185">Reference proteome</keyword>
<feature type="domain" description="VWFA" evidence="10">
    <location>
        <begin position="291"/>
        <end position="461"/>
    </location>
</feature>
<feature type="compositionally biased region" description="Low complexity" evidence="9">
    <location>
        <begin position="817"/>
        <end position="836"/>
    </location>
</feature>
<feature type="compositionally biased region" description="Low complexity" evidence="9">
    <location>
        <begin position="912"/>
        <end position="937"/>
    </location>
</feature>
<feature type="compositionally biased region" description="Low complexity" evidence="9">
    <location>
        <begin position="945"/>
        <end position="957"/>
    </location>
</feature>
<feature type="compositionally biased region" description="Polar residues" evidence="9">
    <location>
        <begin position="837"/>
        <end position="863"/>
    </location>
</feature>
<dbReference type="Gene3D" id="3.40.50.410">
    <property type="entry name" value="von Willebrand factor, type A domain"/>
    <property type="match status" value="1"/>
</dbReference>
<evidence type="ECO:0000256" key="1">
    <source>
        <dbReference type="ARBA" id="ARBA00004123"/>
    </source>
</evidence>
<evidence type="ECO:0000256" key="2">
    <source>
        <dbReference type="ARBA" id="ARBA00022553"/>
    </source>
</evidence>
<dbReference type="InterPro" id="IPR013694">
    <property type="entry name" value="VIT"/>
</dbReference>
<dbReference type="SUPFAM" id="SSF53300">
    <property type="entry name" value="vWA-like"/>
    <property type="match status" value="1"/>
</dbReference>
<comment type="caution">
    <text evidence="12">The sequence shown here is derived from an EMBL/GenBank/DDBJ whole genome shotgun (WGS) entry which is preliminary data.</text>
</comment>
<dbReference type="Pfam" id="PF08487">
    <property type="entry name" value="VIT"/>
    <property type="match status" value="1"/>
</dbReference>
<organism evidence="12 13">
    <name type="scientific">Cadophora malorum</name>
    <dbReference type="NCBI Taxonomy" id="108018"/>
    <lineage>
        <taxon>Eukaryota</taxon>
        <taxon>Fungi</taxon>
        <taxon>Dikarya</taxon>
        <taxon>Ascomycota</taxon>
        <taxon>Pezizomycotina</taxon>
        <taxon>Leotiomycetes</taxon>
        <taxon>Helotiales</taxon>
        <taxon>Ploettnerulaceae</taxon>
        <taxon>Cadophora</taxon>
    </lineage>
</organism>
<reference evidence="12" key="1">
    <citation type="submission" date="2021-02" db="EMBL/GenBank/DDBJ databases">
        <title>Genome sequence Cadophora malorum strain M34.</title>
        <authorList>
            <person name="Stefanovic E."/>
            <person name="Vu D."/>
            <person name="Scully C."/>
            <person name="Dijksterhuis J."/>
            <person name="Roader J."/>
            <person name="Houbraken J."/>
        </authorList>
    </citation>
    <scope>NUCLEOTIDE SEQUENCE</scope>
    <source>
        <strain evidence="12">M34</strain>
    </source>
</reference>
<dbReference type="SMART" id="SM00327">
    <property type="entry name" value="VWA"/>
    <property type="match status" value="1"/>
</dbReference>
<name>A0A8H7WHH1_9HELO</name>
<feature type="compositionally biased region" description="Low complexity" evidence="9">
    <location>
        <begin position="869"/>
        <end position="880"/>
    </location>
</feature>
<feature type="domain" description="VIT" evidence="11">
    <location>
        <begin position="14"/>
        <end position="146"/>
    </location>
</feature>
<dbReference type="SMART" id="SM00609">
    <property type="entry name" value="VIT"/>
    <property type="match status" value="1"/>
</dbReference>